<organism evidence="2 3">
    <name type="scientific">Massilia polaris</name>
    <dbReference type="NCBI Taxonomy" id="2728846"/>
    <lineage>
        <taxon>Bacteria</taxon>
        <taxon>Pseudomonadati</taxon>
        <taxon>Pseudomonadota</taxon>
        <taxon>Betaproteobacteria</taxon>
        <taxon>Burkholderiales</taxon>
        <taxon>Oxalobacteraceae</taxon>
        <taxon>Telluria group</taxon>
        <taxon>Massilia</taxon>
    </lineage>
</organism>
<evidence type="ECO:0000313" key="2">
    <source>
        <dbReference type="EMBL" id="NML60932.1"/>
    </source>
</evidence>
<keyword evidence="1" id="KW-0472">Membrane</keyword>
<reference evidence="2 3" key="1">
    <citation type="submission" date="2020-04" db="EMBL/GenBank/DDBJ databases">
        <title>Massilia sp. RP-1-19 isolated from soil.</title>
        <authorList>
            <person name="Dahal R.H."/>
        </authorList>
    </citation>
    <scope>NUCLEOTIDE SEQUENCE [LARGE SCALE GENOMIC DNA]</scope>
    <source>
        <strain evidence="2 3">RP-1-19</strain>
    </source>
</reference>
<gene>
    <name evidence="2" type="ORF">HHL21_07510</name>
</gene>
<feature type="transmembrane region" description="Helical" evidence="1">
    <location>
        <begin position="21"/>
        <end position="43"/>
    </location>
</feature>
<dbReference type="EMBL" id="JABBGG010000003">
    <property type="protein sequence ID" value="NML60932.1"/>
    <property type="molecule type" value="Genomic_DNA"/>
</dbReference>
<dbReference type="Gene3D" id="3.30.70.60">
    <property type="match status" value="1"/>
</dbReference>
<dbReference type="InterPro" id="IPR014717">
    <property type="entry name" value="Transl_elong_EF1B/ribsomal_bS6"/>
</dbReference>
<dbReference type="Proteomes" id="UP000583752">
    <property type="component" value="Unassembled WGS sequence"/>
</dbReference>
<keyword evidence="1" id="KW-0812">Transmembrane</keyword>
<evidence type="ECO:0000313" key="3">
    <source>
        <dbReference type="Proteomes" id="UP000583752"/>
    </source>
</evidence>
<protein>
    <submittedName>
        <fullName evidence="2">Uncharacterized protein</fullName>
    </submittedName>
</protein>
<comment type="caution">
    <text evidence="2">The sequence shown here is derived from an EMBL/GenBank/DDBJ whole genome shotgun (WGS) entry which is preliminary data.</text>
</comment>
<accession>A0A848HIN9</accession>
<keyword evidence="3" id="KW-1185">Reference proteome</keyword>
<evidence type="ECO:0000256" key="1">
    <source>
        <dbReference type="SAM" id="Phobius"/>
    </source>
</evidence>
<proteinExistence type="predicted"/>
<keyword evidence="1" id="KW-1133">Transmembrane helix</keyword>
<dbReference type="RefSeq" id="WP_169464639.1">
    <property type="nucleotide sequence ID" value="NZ_JABBGG010000003.1"/>
</dbReference>
<sequence length="181" mass="19604">MIDAHLLRVFSFQLHKVIRSQPALCISVSLASVFCVVAMIAFASANTAAIASEALNRTLTVQGARKSNPQEAPPVLQETLRPFNSAQVLQVLSNVALETNLPLAEVTFSLEAGAAQPYLRYRAAFTATGTYSTIRRFVDQVHSSVGDVSLDAFSCTRKNIQDTTLACDLAFSAFYRKDGSN</sequence>
<dbReference type="AlphaFoldDB" id="A0A848HIN9"/>
<name>A0A848HIN9_9BURK</name>